<dbReference type="EMBL" id="JAQSDF010000027">
    <property type="protein sequence ID" value="MDI1231354.1"/>
    <property type="molecule type" value="Genomic_DNA"/>
</dbReference>
<name>A0AA43TIE3_9GAMM</name>
<organism evidence="1 2">
    <name type="scientific">Candidatus Methylobacter titanis</name>
    <dbReference type="NCBI Taxonomy" id="3053457"/>
    <lineage>
        <taxon>Bacteria</taxon>
        <taxon>Pseudomonadati</taxon>
        <taxon>Pseudomonadota</taxon>
        <taxon>Gammaproteobacteria</taxon>
        <taxon>Methylococcales</taxon>
        <taxon>Methylococcaceae</taxon>
        <taxon>Methylobacter</taxon>
    </lineage>
</organism>
<dbReference type="SUPFAM" id="SSF48452">
    <property type="entry name" value="TPR-like"/>
    <property type="match status" value="1"/>
</dbReference>
<accession>A0AA43TIE3</accession>
<comment type="caution">
    <text evidence="1">The sequence shown here is derived from an EMBL/GenBank/DDBJ whole genome shotgun (WGS) entry which is preliminary data.</text>
</comment>
<protein>
    <recommendedName>
        <fullName evidence="3">Tetratricopeptide repeat protein</fullName>
    </recommendedName>
</protein>
<evidence type="ECO:0000313" key="1">
    <source>
        <dbReference type="EMBL" id="MDI1231354.1"/>
    </source>
</evidence>
<evidence type="ECO:0000313" key="2">
    <source>
        <dbReference type="Proteomes" id="UP001160519"/>
    </source>
</evidence>
<dbReference type="Gene3D" id="1.25.40.10">
    <property type="entry name" value="Tetratricopeptide repeat domain"/>
    <property type="match status" value="1"/>
</dbReference>
<keyword evidence="2" id="KW-1185">Reference proteome</keyword>
<dbReference type="AlphaFoldDB" id="A0AA43TIE3"/>
<reference evidence="1" key="1">
    <citation type="submission" date="2023-01" db="EMBL/GenBank/DDBJ databases">
        <title>Biogeochemical cycle of methane in antarctic sediments.</title>
        <authorList>
            <person name="Roldan D.M."/>
            <person name="Menes R.J."/>
        </authorList>
    </citation>
    <scope>NUCLEOTIDE SEQUENCE [LARGE SCALE GENOMIC DNA]</scope>
    <source>
        <strain evidence="1">K-2018 MAG008</strain>
    </source>
</reference>
<sequence>MGLFDWLKKKNNKNTINCGSVTLSYSIEVTKNPVQEKIAALHREATTHKVSNWPAAVACLQEAADLMRQHPSDYVLDRWTRLPVFMQQAGQFDEAMQEFERLLSEVEERVRQESPDRASPAWIEYQINRNYQTIYDKMRMVCKRQKRSDDAAKYGQLSIEYGERTEELRVIVDAERKAERRAYQEKIAGSR</sequence>
<dbReference type="Proteomes" id="UP001160519">
    <property type="component" value="Unassembled WGS sequence"/>
</dbReference>
<gene>
    <name evidence="1" type="ORF">PSU93_09415</name>
</gene>
<dbReference type="InterPro" id="IPR011990">
    <property type="entry name" value="TPR-like_helical_dom_sf"/>
</dbReference>
<proteinExistence type="predicted"/>
<evidence type="ECO:0008006" key="3">
    <source>
        <dbReference type="Google" id="ProtNLM"/>
    </source>
</evidence>